<feature type="compositionally biased region" description="Basic residues" evidence="8">
    <location>
        <begin position="35"/>
        <end position="52"/>
    </location>
</feature>
<dbReference type="Pfam" id="PF07798">
    <property type="entry name" value="CCDC90-like"/>
    <property type="match status" value="1"/>
</dbReference>
<evidence type="ECO:0000256" key="5">
    <source>
        <dbReference type="ARBA" id="ARBA00023054"/>
    </source>
</evidence>
<name>A0ABR1RGU7_9PEZI</name>
<evidence type="ECO:0000256" key="2">
    <source>
        <dbReference type="ARBA" id="ARBA00004370"/>
    </source>
</evidence>
<feature type="region of interest" description="Disordered" evidence="8">
    <location>
        <begin position="410"/>
        <end position="445"/>
    </location>
</feature>
<dbReference type="Gene3D" id="1.20.5.340">
    <property type="match status" value="1"/>
</dbReference>
<gene>
    <name evidence="10" type="ORF">PG991_009743</name>
</gene>
<keyword evidence="11" id="KW-1185">Reference proteome</keyword>
<evidence type="ECO:0000256" key="9">
    <source>
        <dbReference type="SAM" id="Phobius"/>
    </source>
</evidence>
<organism evidence="10 11">
    <name type="scientific">Apiospora marii</name>
    <dbReference type="NCBI Taxonomy" id="335849"/>
    <lineage>
        <taxon>Eukaryota</taxon>
        <taxon>Fungi</taxon>
        <taxon>Dikarya</taxon>
        <taxon>Ascomycota</taxon>
        <taxon>Pezizomycotina</taxon>
        <taxon>Sordariomycetes</taxon>
        <taxon>Xylariomycetidae</taxon>
        <taxon>Amphisphaeriales</taxon>
        <taxon>Apiosporaceae</taxon>
        <taxon>Apiospora</taxon>
    </lineage>
</organism>
<proteinExistence type="predicted"/>
<evidence type="ECO:0000256" key="1">
    <source>
        <dbReference type="ARBA" id="ARBA00004173"/>
    </source>
</evidence>
<evidence type="ECO:0000256" key="7">
    <source>
        <dbReference type="ARBA" id="ARBA00023136"/>
    </source>
</evidence>
<accession>A0ABR1RGU7</accession>
<evidence type="ECO:0000313" key="10">
    <source>
        <dbReference type="EMBL" id="KAK8012368.1"/>
    </source>
</evidence>
<keyword evidence="6" id="KW-0496">Mitochondrion</keyword>
<feature type="compositionally biased region" description="Low complexity" evidence="8">
    <location>
        <begin position="25"/>
        <end position="34"/>
    </location>
</feature>
<reference evidence="10 11" key="1">
    <citation type="submission" date="2023-01" db="EMBL/GenBank/DDBJ databases">
        <title>Analysis of 21 Apiospora genomes using comparative genomics revels a genus with tremendous synthesis potential of carbohydrate active enzymes and secondary metabolites.</title>
        <authorList>
            <person name="Sorensen T."/>
        </authorList>
    </citation>
    <scope>NUCLEOTIDE SEQUENCE [LARGE SCALE GENOMIC DNA]</scope>
    <source>
        <strain evidence="10 11">CBS 20057</strain>
    </source>
</reference>
<dbReference type="InterPro" id="IPR024461">
    <property type="entry name" value="CCDC90-like"/>
</dbReference>
<dbReference type="Proteomes" id="UP001396898">
    <property type="component" value="Unassembled WGS sequence"/>
</dbReference>
<keyword evidence="7 9" id="KW-0472">Membrane</keyword>
<evidence type="ECO:0000313" key="11">
    <source>
        <dbReference type="Proteomes" id="UP001396898"/>
    </source>
</evidence>
<feature type="compositionally biased region" description="Low complexity" evidence="8">
    <location>
        <begin position="121"/>
        <end position="131"/>
    </location>
</feature>
<dbReference type="PANTHER" id="PTHR14360">
    <property type="entry name" value="PROTEIN FMP32, MITOCHONDRIAL"/>
    <property type="match status" value="1"/>
</dbReference>
<dbReference type="PANTHER" id="PTHR14360:SF12">
    <property type="entry name" value="MOZ PROTEIN REPRESENTS A CHROMATIN-ASSOCIATED ACETYLTRANSFERASE"/>
    <property type="match status" value="1"/>
</dbReference>
<evidence type="ECO:0000256" key="6">
    <source>
        <dbReference type="ARBA" id="ARBA00023128"/>
    </source>
</evidence>
<comment type="subcellular location">
    <subcellularLocation>
        <location evidence="2">Membrane</location>
    </subcellularLocation>
    <subcellularLocation>
        <location evidence="1">Mitochondrion</location>
    </subcellularLocation>
</comment>
<keyword evidence="5" id="KW-0175">Coiled coil</keyword>
<feature type="transmembrane region" description="Helical" evidence="9">
    <location>
        <begin position="384"/>
        <end position="406"/>
    </location>
</feature>
<evidence type="ECO:0000256" key="8">
    <source>
        <dbReference type="SAM" id="MobiDB-lite"/>
    </source>
</evidence>
<evidence type="ECO:0000256" key="4">
    <source>
        <dbReference type="ARBA" id="ARBA00022989"/>
    </source>
</evidence>
<evidence type="ECO:0000256" key="3">
    <source>
        <dbReference type="ARBA" id="ARBA00022692"/>
    </source>
</evidence>
<dbReference type="EMBL" id="JAQQWI010000015">
    <property type="protein sequence ID" value="KAK8012368.1"/>
    <property type="molecule type" value="Genomic_DNA"/>
</dbReference>
<keyword evidence="4 9" id="KW-1133">Transmembrane helix</keyword>
<keyword evidence="3 9" id="KW-0812">Transmembrane</keyword>
<sequence length="445" mass="48841">MPPPPPANMRLPFLYPHLFRSSIRRLSSESATSRTARRQCTRKGGPPRRAGHVRPPSFSTSGRVRQATFERHGKAVGPLPVPPAAGTAKLPHPGGGPKGSTTSEGEVNRKDARGEDVQAVQQKKPPQQQQQRKQKPKTGAAATAQEPSAEGEASPAKDQNPAETAPATDSNGGIGKIHTGGATSTPQQAAAEETMQSAGPMDAVLHMPPPGEMHHIHISTPPYLHHFDSYTLVKQLQAEGYTQVQAITLMKVVRALLAKHLETAQEGLVSKSDVDNETYLFRAACSELSTEVINNRKAADEKSRQQRTVLQHEVDILGQKLNQDLMTLRDDVRGHFNDRKMAVREEQKRMDNAIQQVNFGISVTLTSDAKSEIEGVRWILIRRAVLGIAFMVFLTLFTLRYATYLGQQKHKEMERKKQEEEEAKRNAGRVDNADGPNAAEILAAN</sequence>
<protein>
    <submittedName>
        <fullName evidence="10">MOZ protein represents a chromatin-associated acetyltransferase</fullName>
    </submittedName>
</protein>
<feature type="compositionally biased region" description="Basic and acidic residues" evidence="8">
    <location>
        <begin position="410"/>
        <end position="425"/>
    </location>
</feature>
<feature type="compositionally biased region" description="Basic and acidic residues" evidence="8">
    <location>
        <begin position="106"/>
        <end position="116"/>
    </location>
</feature>
<feature type="region of interest" description="Disordered" evidence="8">
    <location>
        <begin position="25"/>
        <end position="203"/>
    </location>
</feature>
<comment type="caution">
    <text evidence="10">The sequence shown here is derived from an EMBL/GenBank/DDBJ whole genome shotgun (WGS) entry which is preliminary data.</text>
</comment>